<feature type="transmembrane region" description="Helical" evidence="6">
    <location>
        <begin position="412"/>
        <end position="431"/>
    </location>
</feature>
<dbReference type="PROSITE" id="PS00217">
    <property type="entry name" value="SUGAR_TRANSPORT_2"/>
    <property type="match status" value="1"/>
</dbReference>
<dbReference type="InterPro" id="IPR005828">
    <property type="entry name" value="MFS_sugar_transport-like"/>
</dbReference>
<evidence type="ECO:0000313" key="8">
    <source>
        <dbReference type="EMBL" id="UTR79171.1"/>
    </source>
</evidence>
<evidence type="ECO:0000259" key="7">
    <source>
        <dbReference type="PROSITE" id="PS50850"/>
    </source>
</evidence>
<organism evidence="8 9">
    <name type="scientific">Streptomyces cavourensis</name>
    <dbReference type="NCBI Taxonomy" id="67258"/>
    <lineage>
        <taxon>Bacteria</taxon>
        <taxon>Bacillati</taxon>
        <taxon>Actinomycetota</taxon>
        <taxon>Actinomycetes</taxon>
        <taxon>Kitasatosporales</taxon>
        <taxon>Streptomycetaceae</taxon>
        <taxon>Streptomyces</taxon>
    </lineage>
</organism>
<keyword evidence="9" id="KW-1185">Reference proteome</keyword>
<feature type="transmembrane region" description="Helical" evidence="6">
    <location>
        <begin position="182"/>
        <end position="200"/>
    </location>
</feature>
<comment type="subcellular location">
    <subcellularLocation>
        <location evidence="1">Cell membrane</location>
        <topology evidence="1">Multi-pass membrane protein</topology>
    </subcellularLocation>
</comment>
<keyword evidence="3 6" id="KW-0812">Transmembrane</keyword>
<feature type="transmembrane region" description="Helical" evidence="6">
    <location>
        <begin position="296"/>
        <end position="314"/>
    </location>
</feature>
<dbReference type="RefSeq" id="WP_119827518.1">
    <property type="nucleotide sequence ID" value="NZ_CP101397.1"/>
</dbReference>
<keyword evidence="4 6" id="KW-1133">Transmembrane helix</keyword>
<dbReference type="InterPro" id="IPR050360">
    <property type="entry name" value="MFS_Sugar_Transporters"/>
</dbReference>
<dbReference type="InterPro" id="IPR005829">
    <property type="entry name" value="Sugar_transporter_CS"/>
</dbReference>
<dbReference type="Proteomes" id="UP001058236">
    <property type="component" value="Chromosome"/>
</dbReference>
<dbReference type="SUPFAM" id="SSF103473">
    <property type="entry name" value="MFS general substrate transporter"/>
    <property type="match status" value="1"/>
</dbReference>
<feature type="transmembrane region" description="Helical" evidence="6">
    <location>
        <begin position="345"/>
        <end position="368"/>
    </location>
</feature>
<gene>
    <name evidence="8" type="ORF">NLU04_12195</name>
</gene>
<evidence type="ECO:0000256" key="1">
    <source>
        <dbReference type="ARBA" id="ARBA00004651"/>
    </source>
</evidence>
<reference evidence="8" key="1">
    <citation type="submission" date="2022-07" db="EMBL/GenBank/DDBJ databases">
        <title>Genomic of Streptomyces cavourensis F2.</title>
        <authorList>
            <person name="Hu S."/>
            <person name="Liang W."/>
        </authorList>
    </citation>
    <scope>NUCLEOTIDE SEQUENCE</scope>
    <source>
        <strain evidence="8">F2</strain>
    </source>
</reference>
<dbReference type="Pfam" id="PF00083">
    <property type="entry name" value="Sugar_tr"/>
    <property type="match status" value="1"/>
</dbReference>
<feature type="transmembrane region" description="Helical" evidence="6">
    <location>
        <begin position="117"/>
        <end position="139"/>
    </location>
</feature>
<evidence type="ECO:0000313" key="9">
    <source>
        <dbReference type="Proteomes" id="UP001058236"/>
    </source>
</evidence>
<name>A0ABY5F644_9ACTN</name>
<dbReference type="InterPro" id="IPR036259">
    <property type="entry name" value="MFS_trans_sf"/>
</dbReference>
<accession>A0ABY5F644</accession>
<feature type="transmembrane region" description="Helical" evidence="6">
    <location>
        <begin position="151"/>
        <end position="176"/>
    </location>
</feature>
<evidence type="ECO:0000256" key="5">
    <source>
        <dbReference type="ARBA" id="ARBA00023136"/>
    </source>
</evidence>
<evidence type="ECO:0000256" key="2">
    <source>
        <dbReference type="ARBA" id="ARBA00010992"/>
    </source>
</evidence>
<feature type="domain" description="Major facilitator superfamily (MFS) profile" evidence="7">
    <location>
        <begin position="27"/>
        <end position="435"/>
    </location>
</feature>
<feature type="transmembrane region" description="Helical" evidence="6">
    <location>
        <begin position="27"/>
        <end position="49"/>
    </location>
</feature>
<keyword evidence="5 6" id="KW-0472">Membrane</keyword>
<dbReference type="EMBL" id="CP101397">
    <property type="protein sequence ID" value="UTR79171.1"/>
    <property type="molecule type" value="Genomic_DNA"/>
</dbReference>
<dbReference type="InterPro" id="IPR020846">
    <property type="entry name" value="MFS_dom"/>
</dbReference>
<feature type="transmembrane region" description="Helical" evidence="6">
    <location>
        <begin position="93"/>
        <end position="111"/>
    </location>
</feature>
<feature type="transmembrane region" description="Helical" evidence="6">
    <location>
        <begin position="61"/>
        <end position="81"/>
    </location>
</feature>
<dbReference type="CDD" id="cd17316">
    <property type="entry name" value="MFS_SV2_like"/>
    <property type="match status" value="1"/>
</dbReference>
<dbReference type="Gene3D" id="1.20.1250.20">
    <property type="entry name" value="MFS general substrate transporter like domains"/>
    <property type="match status" value="1"/>
</dbReference>
<dbReference type="PROSITE" id="PS50850">
    <property type="entry name" value="MFS"/>
    <property type="match status" value="1"/>
</dbReference>
<comment type="similarity">
    <text evidence="2">Belongs to the major facilitator superfamily. Sugar transporter (TC 2.A.1.1) family.</text>
</comment>
<evidence type="ECO:0000256" key="4">
    <source>
        <dbReference type="ARBA" id="ARBA00022989"/>
    </source>
</evidence>
<evidence type="ECO:0000256" key="3">
    <source>
        <dbReference type="ARBA" id="ARBA00022692"/>
    </source>
</evidence>
<protein>
    <submittedName>
        <fullName evidence="8">MFS transporter</fullName>
    </submittedName>
</protein>
<dbReference type="PANTHER" id="PTHR48022:SF2">
    <property type="entry name" value="PLASTIDIC GLUCOSE TRANSPORTER 4"/>
    <property type="match status" value="1"/>
</dbReference>
<feature type="transmembrane region" description="Helical" evidence="6">
    <location>
        <begin position="263"/>
        <end position="284"/>
    </location>
</feature>
<feature type="transmembrane region" description="Helical" evidence="6">
    <location>
        <begin position="380"/>
        <end position="400"/>
    </location>
</feature>
<proteinExistence type="inferred from homology"/>
<sequence>MSGVHTHSGSDRAEGDRRRVRRFENRITVSAGGGEVCDGWVLGVVGAAMPLARDDLALTPAWTGLIGSASLIGLFFGGLLFGRLTDRIGRQRMYLIDLMVFLVGSLAQLVVQDAVQLLAVRLVMGAAVGADYAIAGALVAEFAPPHRRGRLLASLIVFWYVGYTLATAFGIVAAQLTDAPSLWRWILASSAIPSLVVLLARLGTPESPSWLASKGRRAEAEAISRRWLGRDLDPPDVDREPVRTGHRALFSPGYVRRTLFTSLFWLCQVTPFFAISTFAPQVLGLLGAPSDGTGELLLNGFLLVGCLSGMAVINRIGRRTLLIWPFAVTAAALLALGLWPHAPHAVIALCFGVFALFHAASSVLQAVYPSEVFPTEIRATGIGFAAAASRIGAAVGTFLVPLGLAAWGVGPVMLLGCALSLVGVLVSVAWAPETRGLELERVSRPDAPERRGRAT</sequence>
<evidence type="ECO:0000256" key="6">
    <source>
        <dbReference type="SAM" id="Phobius"/>
    </source>
</evidence>
<dbReference type="PANTHER" id="PTHR48022">
    <property type="entry name" value="PLASTIDIC GLUCOSE TRANSPORTER 4"/>
    <property type="match status" value="1"/>
</dbReference>
<feature type="transmembrane region" description="Helical" evidence="6">
    <location>
        <begin position="321"/>
        <end position="339"/>
    </location>
</feature>